<dbReference type="RefSeq" id="WP_307501082.1">
    <property type="nucleotide sequence ID" value="NZ_BAAACE010000026.1"/>
</dbReference>
<feature type="signal peptide" evidence="2">
    <location>
        <begin position="1"/>
        <end position="27"/>
    </location>
</feature>
<evidence type="ECO:0000256" key="2">
    <source>
        <dbReference type="SAM" id="SignalP"/>
    </source>
</evidence>
<dbReference type="InterPro" id="IPR007253">
    <property type="entry name" value="Cell_wall-bd_2"/>
</dbReference>
<accession>A0ABU0MVX2</accession>
<dbReference type="PANTHER" id="PTHR43405:SF1">
    <property type="entry name" value="GLYCOSYL HYDROLASE DIGH"/>
    <property type="match status" value="1"/>
</dbReference>
<comment type="caution">
    <text evidence="4">The sequence shown here is derived from an EMBL/GenBank/DDBJ whole genome shotgun (WGS) entry which is preliminary data.</text>
</comment>
<sequence>MKKRKKSLISLCVGLSLFVLMGFNSHAQTNEMSAAWISTVYNLDWPSSSSKNNPQMQKQELITMLDTLKETGINTIILQVRPKGDALYNSSINPWSDVLTGTAGKNPGYDPLKFAVEEAHKRNMEIHAWFNPYRVTTSGTDLSKLAPNSPARLHPEWVISYNNKLYYDPGLPEVRKHIVDSVTEVVKNYDVDGIHFDDYFYPDSNFTDSQTYNKYGNGMEKGDWRRSNVNNLLKDVKYSIKSVKPNVKFGVSPSGIWRNKSSDPTGSDTKGSESYSTQYADTRYWIKNNLVDYVTPQLYWPIGYSIADYSKLVSWWANEVNGSDVKLYIGQGIYKQGTGDWVGQDIAGQIIQQVNLNRQYTNIKGSMYFSAKDIMSNKKLQEDLKTLYINESTNKEIKTLAGETRFETATAISKEGWKNGANKVILVNGYSMIDGIAATPLASLYDCPILLTNRNDIPSSTMNEIKRLNPSEVVLIGTDDVTGDNLIKILKGSMPKLNVNRIGGIDRYETSLLIAKEISKYKNIDTIYVANGFKEADALSVASHAGEEIQPIILTDTYKMDDGVYNWLKLKGIKNAYFIGDNEVVGDNIIEKVNGITSNNVSGNRLGGIDRQETNAKVIEKFYPGNNYNALFVSKSDPLVDALTAGPLAAKMKSPIVMVGSGVSSYQQKVLSQKSTNLVYKIADDINKNSFNKVVELLK</sequence>
<dbReference type="Pfam" id="PF02638">
    <property type="entry name" value="GHL10"/>
    <property type="match status" value="1"/>
</dbReference>
<dbReference type="SUPFAM" id="SSF51445">
    <property type="entry name" value="(Trans)glycosidases"/>
    <property type="match status" value="1"/>
</dbReference>
<dbReference type="Gene3D" id="3.40.50.12090">
    <property type="match status" value="2"/>
</dbReference>
<reference evidence="4 5" key="1">
    <citation type="submission" date="2023-07" db="EMBL/GenBank/DDBJ databases">
        <title>Genomic Encyclopedia of Type Strains, Phase IV (KMG-IV): sequencing the most valuable type-strain genomes for metagenomic binning, comparative biology and taxonomic classification.</title>
        <authorList>
            <person name="Goeker M."/>
        </authorList>
    </citation>
    <scope>NUCLEOTIDE SEQUENCE [LARGE SCALE GENOMIC DNA]</scope>
    <source>
        <strain evidence="4 5">DSM 15049</strain>
    </source>
</reference>
<dbReference type="Gene3D" id="3.20.20.80">
    <property type="entry name" value="Glycosidases"/>
    <property type="match status" value="1"/>
</dbReference>
<dbReference type="Proteomes" id="UP001232584">
    <property type="component" value="Unassembled WGS sequence"/>
</dbReference>
<feature type="chain" id="PRO_5045095237" evidence="2">
    <location>
        <begin position="28"/>
        <end position="699"/>
    </location>
</feature>
<dbReference type="Pfam" id="PF04122">
    <property type="entry name" value="CW_binding_2"/>
    <property type="match status" value="3"/>
</dbReference>
<protein>
    <submittedName>
        <fullName evidence="4">Uncharacterized lipoprotein YddW (UPF0748 family)</fullName>
    </submittedName>
</protein>
<organism evidence="4 5">
    <name type="scientific">Paraclostridium ghonii</name>
    <dbReference type="NCBI Taxonomy" id="29358"/>
    <lineage>
        <taxon>Bacteria</taxon>
        <taxon>Bacillati</taxon>
        <taxon>Bacillota</taxon>
        <taxon>Clostridia</taxon>
        <taxon>Peptostreptococcales</taxon>
        <taxon>Peptostreptococcaceae</taxon>
        <taxon>Paraclostridium</taxon>
    </lineage>
</organism>
<gene>
    <name evidence="4" type="ORF">QOZ92_000014</name>
</gene>
<evidence type="ECO:0000259" key="3">
    <source>
        <dbReference type="Pfam" id="PF02638"/>
    </source>
</evidence>
<evidence type="ECO:0000313" key="4">
    <source>
        <dbReference type="EMBL" id="MDQ0554904.1"/>
    </source>
</evidence>
<dbReference type="InterPro" id="IPR052177">
    <property type="entry name" value="Divisome_Glycosyl_Hydrolase"/>
</dbReference>
<feature type="domain" description="Glycosyl hydrolase-like 10" evidence="3">
    <location>
        <begin position="31"/>
        <end position="336"/>
    </location>
</feature>
<dbReference type="InterPro" id="IPR003790">
    <property type="entry name" value="GHL10"/>
</dbReference>
<proteinExistence type="predicted"/>
<keyword evidence="4" id="KW-0449">Lipoprotein</keyword>
<dbReference type="EMBL" id="JAUSWG010000001">
    <property type="protein sequence ID" value="MDQ0554904.1"/>
    <property type="molecule type" value="Genomic_DNA"/>
</dbReference>
<keyword evidence="5" id="KW-1185">Reference proteome</keyword>
<dbReference type="InterPro" id="IPR017853">
    <property type="entry name" value="GH"/>
</dbReference>
<name>A0ABU0MVX2_9FIRM</name>
<evidence type="ECO:0000256" key="1">
    <source>
        <dbReference type="ARBA" id="ARBA00022729"/>
    </source>
</evidence>
<keyword evidence="1 2" id="KW-0732">Signal</keyword>
<evidence type="ECO:0000313" key="5">
    <source>
        <dbReference type="Proteomes" id="UP001232584"/>
    </source>
</evidence>
<dbReference type="PANTHER" id="PTHR43405">
    <property type="entry name" value="GLYCOSYL HYDROLASE DIGH"/>
    <property type="match status" value="1"/>
</dbReference>